<dbReference type="PANTHER" id="PTHR46696:SF1">
    <property type="entry name" value="CYTOCHROME P450 YJIB-RELATED"/>
    <property type="match status" value="1"/>
</dbReference>
<gene>
    <name evidence="3" type="ORF">FNH08_48615</name>
</gene>
<dbReference type="GO" id="GO:0020037">
    <property type="term" value="F:heme binding"/>
    <property type="evidence" value="ECO:0007669"/>
    <property type="project" value="InterPro"/>
</dbReference>
<feature type="region of interest" description="Disordered" evidence="2">
    <location>
        <begin position="418"/>
        <end position="457"/>
    </location>
</feature>
<reference evidence="3 4" key="1">
    <citation type="submission" date="2019-07" db="EMBL/GenBank/DDBJ databases">
        <title>New species of Amycolatopsis and Streptomyces.</title>
        <authorList>
            <person name="Duangmal K."/>
            <person name="Teo W.F.A."/>
            <person name="Lipun K."/>
        </authorList>
    </citation>
    <scope>NUCLEOTIDE SEQUENCE [LARGE SCALE GENOMIC DNA]</scope>
    <source>
        <strain evidence="3 4">NBRC 106415</strain>
    </source>
</reference>
<evidence type="ECO:0000256" key="2">
    <source>
        <dbReference type="SAM" id="MobiDB-lite"/>
    </source>
</evidence>
<dbReference type="PROSITE" id="PS00086">
    <property type="entry name" value="CYTOCHROME_P450"/>
    <property type="match status" value="1"/>
</dbReference>
<dbReference type="CDD" id="cd20623">
    <property type="entry name" value="CYP_unk"/>
    <property type="match status" value="1"/>
</dbReference>
<dbReference type="InterPro" id="IPR017972">
    <property type="entry name" value="Cyt_P450_CS"/>
</dbReference>
<accession>A0A5N8XZH3</accession>
<evidence type="ECO:0000313" key="3">
    <source>
        <dbReference type="EMBL" id="MPY64741.1"/>
    </source>
</evidence>
<feature type="compositionally biased region" description="Pro residues" evidence="2">
    <location>
        <begin position="437"/>
        <end position="450"/>
    </location>
</feature>
<dbReference type="OrthoDB" id="4133219at2"/>
<feature type="non-terminal residue" evidence="3">
    <location>
        <position position="1"/>
    </location>
</feature>
<proteinExistence type="inferred from homology"/>
<dbReference type="Gene3D" id="1.10.630.10">
    <property type="entry name" value="Cytochrome P450"/>
    <property type="match status" value="1"/>
</dbReference>
<evidence type="ECO:0000313" key="4">
    <source>
        <dbReference type="Proteomes" id="UP000400924"/>
    </source>
</evidence>
<dbReference type="InterPro" id="IPR002397">
    <property type="entry name" value="Cyt_P450_B"/>
</dbReference>
<comment type="caution">
    <text evidence="3">The sequence shown here is derived from an EMBL/GenBank/DDBJ whole genome shotgun (WGS) entry which is preliminary data.</text>
</comment>
<name>A0A5N8XZH3_9ACTN</name>
<dbReference type="AlphaFoldDB" id="A0A5N8XZH3"/>
<dbReference type="InterPro" id="IPR036396">
    <property type="entry name" value="Cyt_P450_sf"/>
</dbReference>
<evidence type="ECO:0000256" key="1">
    <source>
        <dbReference type="ARBA" id="ARBA00010617"/>
    </source>
</evidence>
<dbReference type="Proteomes" id="UP000400924">
    <property type="component" value="Unassembled WGS sequence"/>
</dbReference>
<dbReference type="EMBL" id="VJZC01000914">
    <property type="protein sequence ID" value="MPY64741.1"/>
    <property type="molecule type" value="Genomic_DNA"/>
</dbReference>
<keyword evidence="4" id="KW-1185">Reference proteome</keyword>
<organism evidence="3 4">
    <name type="scientific">Streptomyces spongiae</name>
    <dbReference type="NCBI Taxonomy" id="565072"/>
    <lineage>
        <taxon>Bacteria</taxon>
        <taxon>Bacillati</taxon>
        <taxon>Actinomycetota</taxon>
        <taxon>Actinomycetes</taxon>
        <taxon>Kitasatosporales</taxon>
        <taxon>Streptomycetaceae</taxon>
        <taxon>Streptomyces</taxon>
    </lineage>
</organism>
<dbReference type="PANTHER" id="PTHR46696">
    <property type="entry name" value="P450, PUTATIVE (EUROFUNG)-RELATED"/>
    <property type="match status" value="1"/>
</dbReference>
<protein>
    <submittedName>
        <fullName evidence="3">Cytochrome P450</fullName>
    </submittedName>
</protein>
<dbReference type="RefSeq" id="WP_152778295.1">
    <property type="nucleotide sequence ID" value="NZ_VJZC01000914.1"/>
</dbReference>
<dbReference type="GO" id="GO:0016705">
    <property type="term" value="F:oxidoreductase activity, acting on paired donors, with incorporation or reduction of molecular oxygen"/>
    <property type="evidence" value="ECO:0007669"/>
    <property type="project" value="InterPro"/>
</dbReference>
<comment type="similarity">
    <text evidence="1">Belongs to the cytochrome P450 family.</text>
</comment>
<dbReference type="SUPFAM" id="SSF48264">
    <property type="entry name" value="Cytochrome P450"/>
    <property type="match status" value="1"/>
</dbReference>
<dbReference type="GO" id="GO:0005506">
    <property type="term" value="F:iron ion binding"/>
    <property type="evidence" value="ECO:0007669"/>
    <property type="project" value="InterPro"/>
</dbReference>
<dbReference type="GO" id="GO:0004497">
    <property type="term" value="F:monooxygenase activity"/>
    <property type="evidence" value="ECO:0007669"/>
    <property type="project" value="InterPro"/>
</dbReference>
<dbReference type="PRINTS" id="PR00359">
    <property type="entry name" value="BP450"/>
</dbReference>
<sequence>PPGCPAHGIGTGGLRRLYGPEAEDLGAVYEKLRAEHGPVAPALLHHDVPIWVVLGHNENMHMVRTPSLYCRDPRIWNKLQDGTVKPDHPLMPHLDWQPICSHAEGDEHLRLRGAVTGAMSTIDHRGIRRHINRATQHLVNKFCEGSRADLVGQFAEHLPMAVMCEILGMPDEYNDRIVQAARDMLKGTETAIASNAYIMDALTRLTARRRAEPKGDFTSHLINHPARLTDEEVGQHLRVVLIAAYEATANLLANVLRVVLTDPRFRAQLNGGQMTVPQAVEQSLWDEPPFSAIIGYFAKQETELGGQRIRKGDGLLFGIAPGNVDPRVRPDLKANMQGNRSHLAFGGGPHECPGQDIGRAIADVGVDALLTRLPDVQLACEEHELRWRTSISNRHLVELPVKFAPKPQQDVLQRPSISLVPPQRPNNWQVTTEQPQPTAPEPAAPTPAAAPAPARQPGVFRRLLRWWRGD</sequence>